<sequence>MLAVPPAPRATSLRNAQPAEAARGSRH</sequence>
<feature type="region of interest" description="Disordered" evidence="1">
    <location>
        <begin position="1"/>
        <end position="27"/>
    </location>
</feature>
<comment type="caution">
    <text evidence="2">The sequence shown here is derived from an EMBL/GenBank/DDBJ whole genome shotgun (WGS) entry which is preliminary data.</text>
</comment>
<dbReference type="Proteomes" id="UP000265520">
    <property type="component" value="Unassembled WGS sequence"/>
</dbReference>
<evidence type="ECO:0000313" key="2">
    <source>
        <dbReference type="EMBL" id="MCI93803.1"/>
    </source>
</evidence>
<name>A0A392W256_9FABA</name>
<keyword evidence="3" id="KW-1185">Reference proteome</keyword>
<dbReference type="AlphaFoldDB" id="A0A392W256"/>
<accession>A0A392W256</accession>
<dbReference type="EMBL" id="LXQA011339245">
    <property type="protein sequence ID" value="MCI93803.1"/>
    <property type="molecule type" value="Genomic_DNA"/>
</dbReference>
<reference evidence="2 3" key="1">
    <citation type="journal article" date="2018" name="Front. Plant Sci.">
        <title>Red Clover (Trifolium pratense) and Zigzag Clover (T. medium) - A Picture of Genomic Similarities and Differences.</title>
        <authorList>
            <person name="Dluhosova J."/>
            <person name="Istvanek J."/>
            <person name="Nedelnik J."/>
            <person name="Repkova J."/>
        </authorList>
    </citation>
    <scope>NUCLEOTIDE SEQUENCE [LARGE SCALE GENOMIC DNA]</scope>
    <source>
        <strain evidence="3">cv. 10/8</strain>
        <tissue evidence="2">Leaf</tissue>
    </source>
</reference>
<organism evidence="2 3">
    <name type="scientific">Trifolium medium</name>
    <dbReference type="NCBI Taxonomy" id="97028"/>
    <lineage>
        <taxon>Eukaryota</taxon>
        <taxon>Viridiplantae</taxon>
        <taxon>Streptophyta</taxon>
        <taxon>Embryophyta</taxon>
        <taxon>Tracheophyta</taxon>
        <taxon>Spermatophyta</taxon>
        <taxon>Magnoliopsida</taxon>
        <taxon>eudicotyledons</taxon>
        <taxon>Gunneridae</taxon>
        <taxon>Pentapetalae</taxon>
        <taxon>rosids</taxon>
        <taxon>fabids</taxon>
        <taxon>Fabales</taxon>
        <taxon>Fabaceae</taxon>
        <taxon>Papilionoideae</taxon>
        <taxon>50 kb inversion clade</taxon>
        <taxon>NPAAA clade</taxon>
        <taxon>Hologalegina</taxon>
        <taxon>IRL clade</taxon>
        <taxon>Trifolieae</taxon>
        <taxon>Trifolium</taxon>
    </lineage>
</organism>
<proteinExistence type="predicted"/>
<protein>
    <submittedName>
        <fullName evidence="2">Uncharacterized protein</fullName>
    </submittedName>
</protein>
<evidence type="ECO:0000313" key="3">
    <source>
        <dbReference type="Proteomes" id="UP000265520"/>
    </source>
</evidence>
<feature type="non-terminal residue" evidence="2">
    <location>
        <position position="27"/>
    </location>
</feature>
<evidence type="ECO:0000256" key="1">
    <source>
        <dbReference type="SAM" id="MobiDB-lite"/>
    </source>
</evidence>